<evidence type="ECO:0000313" key="2">
    <source>
        <dbReference type="EMBL" id="ELZ29663.1"/>
    </source>
</evidence>
<evidence type="ECO:0000259" key="1">
    <source>
        <dbReference type="Pfam" id="PF00884"/>
    </source>
</evidence>
<dbReference type="PANTHER" id="PTHR43751">
    <property type="entry name" value="SULFATASE"/>
    <property type="match status" value="1"/>
</dbReference>
<name>M0D494_9EURY</name>
<dbReference type="AlphaFoldDB" id="M0D494"/>
<dbReference type="PATRIC" id="fig|797114.5.peg.378"/>
<sequence length="443" mass="49434">MTNIALVVLDTLRKDTFDDHFDWLPGVRFENAWSPTAWTTPAHAALFGGAYPSELGVYAKTQSLDCTRPVLAEALSEAGYRTRAFSANANIAAAFEFDRGFDEFRHSWRGRKHDEDIFDWGNFVSETQDQGPSRFLRAVYECLIGDVDTVASLDYGVRMKARDMGIESVAGADDGARLALEHIRETEFGDQEFFFANLMEVHGPYNPPSEYRQGEYTGSPNIDDTIGDGPDESVETIRGAYEDCARYLSDVYSDIFAALREEFDYVITLADHGELFGEDGAWAHNHGIYPDLVHVPLSVYDGREGTTHREDPVSLIDVHRTILGLAGASALSRGHDLLGEIPERDLLVERYGLRTNRIEQMPANGYDDTVIEWYDQPLEGIVLHDAGYAYETLDGVEDGGIDDADPWSRLDALRDHLDEAAVSPDEETVPEDVQARLEDLGYA</sequence>
<feature type="domain" description="Sulfatase N-terminal" evidence="1">
    <location>
        <begin position="25"/>
        <end position="328"/>
    </location>
</feature>
<dbReference type="STRING" id="797114.C475_01901"/>
<dbReference type="EMBL" id="AOIU01000005">
    <property type="protein sequence ID" value="ELZ29663.1"/>
    <property type="molecule type" value="Genomic_DNA"/>
</dbReference>
<dbReference type="Gene3D" id="3.40.720.10">
    <property type="entry name" value="Alkaline Phosphatase, subunit A"/>
    <property type="match status" value="1"/>
</dbReference>
<dbReference type="eggNOG" id="arCOG02785">
    <property type="taxonomic scope" value="Archaea"/>
</dbReference>
<accession>M0D494</accession>
<dbReference type="Proteomes" id="UP000011626">
    <property type="component" value="Unassembled WGS sequence"/>
</dbReference>
<gene>
    <name evidence="2" type="ORF">C475_01901</name>
</gene>
<dbReference type="InterPro" id="IPR052701">
    <property type="entry name" value="GAG_Ulvan_Degrading_Sulfatases"/>
</dbReference>
<protein>
    <submittedName>
        <fullName evidence="2">Arylsulfatase</fullName>
    </submittedName>
</protein>
<dbReference type="PANTHER" id="PTHR43751:SF3">
    <property type="entry name" value="SULFATASE N-TERMINAL DOMAIN-CONTAINING PROTEIN"/>
    <property type="match status" value="1"/>
</dbReference>
<reference evidence="2 3" key="1">
    <citation type="journal article" date="2014" name="PLoS Genet.">
        <title>Phylogenetically driven sequencing of extremely halophilic archaea reveals strategies for static and dynamic osmo-response.</title>
        <authorList>
            <person name="Becker E.A."/>
            <person name="Seitzer P.M."/>
            <person name="Tritt A."/>
            <person name="Larsen D."/>
            <person name="Krusor M."/>
            <person name="Yao A.I."/>
            <person name="Wu D."/>
            <person name="Madern D."/>
            <person name="Eisen J.A."/>
            <person name="Darling A.E."/>
            <person name="Facciotti M.T."/>
        </authorList>
    </citation>
    <scope>NUCLEOTIDE SEQUENCE [LARGE SCALE GENOMIC DNA]</scope>
    <source>
        <strain evidence="2 3">2-9-1</strain>
    </source>
</reference>
<dbReference type="OrthoDB" id="102174at2157"/>
<dbReference type="InterPro" id="IPR000917">
    <property type="entry name" value="Sulfatase_N"/>
</dbReference>
<dbReference type="InterPro" id="IPR017850">
    <property type="entry name" value="Alkaline_phosphatase_core_sf"/>
</dbReference>
<dbReference type="SUPFAM" id="SSF53649">
    <property type="entry name" value="Alkaline phosphatase-like"/>
    <property type="match status" value="1"/>
</dbReference>
<proteinExistence type="predicted"/>
<dbReference type="Pfam" id="PF00884">
    <property type="entry name" value="Sulfatase"/>
    <property type="match status" value="1"/>
</dbReference>
<evidence type="ECO:0000313" key="3">
    <source>
        <dbReference type="Proteomes" id="UP000011626"/>
    </source>
</evidence>
<dbReference type="RefSeq" id="WP_006882033.1">
    <property type="nucleotide sequence ID" value="NZ_AOIU01000005.1"/>
</dbReference>
<comment type="caution">
    <text evidence="2">The sequence shown here is derived from an EMBL/GenBank/DDBJ whole genome shotgun (WGS) entry which is preliminary data.</text>
</comment>
<organism evidence="2 3">
    <name type="scientific">Halosimplex carlsbadense 2-9-1</name>
    <dbReference type="NCBI Taxonomy" id="797114"/>
    <lineage>
        <taxon>Archaea</taxon>
        <taxon>Methanobacteriati</taxon>
        <taxon>Methanobacteriota</taxon>
        <taxon>Stenosarchaea group</taxon>
        <taxon>Halobacteria</taxon>
        <taxon>Halobacteriales</taxon>
        <taxon>Haloarculaceae</taxon>
        <taxon>Halosimplex</taxon>
    </lineage>
</organism>
<keyword evidence="3" id="KW-1185">Reference proteome</keyword>